<name>A0AAN7UU06_9PEZI</name>
<comment type="caution">
    <text evidence="2">The sequence shown here is derived from an EMBL/GenBank/DDBJ whole genome shotgun (WGS) entry which is preliminary data.</text>
</comment>
<dbReference type="Proteomes" id="UP001305414">
    <property type="component" value="Unassembled WGS sequence"/>
</dbReference>
<organism evidence="2 3">
    <name type="scientific">Xylaria bambusicola</name>
    <dbReference type="NCBI Taxonomy" id="326684"/>
    <lineage>
        <taxon>Eukaryota</taxon>
        <taxon>Fungi</taxon>
        <taxon>Dikarya</taxon>
        <taxon>Ascomycota</taxon>
        <taxon>Pezizomycotina</taxon>
        <taxon>Sordariomycetes</taxon>
        <taxon>Xylariomycetidae</taxon>
        <taxon>Xylariales</taxon>
        <taxon>Xylariaceae</taxon>
        <taxon>Xylaria</taxon>
    </lineage>
</organism>
<gene>
    <name evidence="2" type="ORF">RRF57_011005</name>
</gene>
<keyword evidence="3" id="KW-1185">Reference proteome</keyword>
<proteinExistence type="predicted"/>
<keyword evidence="1" id="KW-0732">Signal</keyword>
<sequence length="108" mass="12155">MLAAKPLADIALALCAPATPGAAQRPRLERWRRAQPYRGSLKRLGDRLPELATAVTGLERQAEEHGEQKYIDRKARDEFSEYFQSLYALTFSQGAIVHSLRHVPMLPL</sequence>
<evidence type="ECO:0000313" key="2">
    <source>
        <dbReference type="EMBL" id="KAK5635293.1"/>
    </source>
</evidence>
<dbReference type="EMBL" id="JAWHQM010000050">
    <property type="protein sequence ID" value="KAK5635293.1"/>
    <property type="molecule type" value="Genomic_DNA"/>
</dbReference>
<reference evidence="2 3" key="1">
    <citation type="submission" date="2023-10" db="EMBL/GenBank/DDBJ databases">
        <title>Draft genome sequence of Xylaria bambusicola isolate GMP-LS, the root and basal stem rot pathogen of sugarcane in Indonesia.</title>
        <authorList>
            <person name="Selvaraj P."/>
            <person name="Muralishankar V."/>
            <person name="Muruganantham S."/>
            <person name="Sp S."/>
            <person name="Haryani S."/>
            <person name="Lau K.J.X."/>
            <person name="Naqvi N.I."/>
        </authorList>
    </citation>
    <scope>NUCLEOTIDE SEQUENCE [LARGE SCALE GENOMIC DNA]</scope>
    <source>
        <strain evidence="2">GMP-LS</strain>
    </source>
</reference>
<feature type="signal peptide" evidence="1">
    <location>
        <begin position="1"/>
        <end position="23"/>
    </location>
</feature>
<evidence type="ECO:0000256" key="1">
    <source>
        <dbReference type="SAM" id="SignalP"/>
    </source>
</evidence>
<dbReference type="AlphaFoldDB" id="A0AAN7UU06"/>
<evidence type="ECO:0000313" key="3">
    <source>
        <dbReference type="Proteomes" id="UP001305414"/>
    </source>
</evidence>
<feature type="chain" id="PRO_5043018547" evidence="1">
    <location>
        <begin position="24"/>
        <end position="108"/>
    </location>
</feature>
<accession>A0AAN7UU06</accession>
<protein>
    <submittedName>
        <fullName evidence="2">Uncharacterized protein</fullName>
    </submittedName>
</protein>